<sequence length="258" mass="30039">MEFMLWYCIERISPYPLQGVETDHQKPEIAKIKTEHTSVRKDSEDWKTTKKVGSLLGSKEDIEHRKHLSKIAFNKLTNIWKSGNKRKQKTKIKLYNSLVKSVLLCNCDIWALTQTDEDRLDSFHRKQLRNTLGIRYPTIISNASLYKKCREAPLSMQVLEARWRLFGHVLRRDRNIPANKAMLFYFSDNKRARGRPQTTLPITLNNDLKKLVATKLELTTQTYLDSLRLIAEDRPKWNALVAEIRKTAEAARSDDPAS</sequence>
<dbReference type="Proteomes" id="UP000735302">
    <property type="component" value="Unassembled WGS sequence"/>
</dbReference>
<name>A0AAV4CF27_9GAST</name>
<gene>
    <name evidence="1" type="ORF">PoB_005775400</name>
</gene>
<evidence type="ECO:0000313" key="1">
    <source>
        <dbReference type="EMBL" id="GFO31249.1"/>
    </source>
</evidence>
<comment type="caution">
    <text evidence="1">The sequence shown here is derived from an EMBL/GenBank/DDBJ whole genome shotgun (WGS) entry which is preliminary data.</text>
</comment>
<dbReference type="PANTHER" id="PTHR47027:SF20">
    <property type="entry name" value="REVERSE TRANSCRIPTASE-LIKE PROTEIN WITH RNA-DIRECTED DNA POLYMERASE DOMAIN"/>
    <property type="match status" value="1"/>
</dbReference>
<dbReference type="PANTHER" id="PTHR47027">
    <property type="entry name" value="REVERSE TRANSCRIPTASE DOMAIN-CONTAINING PROTEIN"/>
    <property type="match status" value="1"/>
</dbReference>
<dbReference type="AlphaFoldDB" id="A0AAV4CF27"/>
<keyword evidence="2" id="KW-1185">Reference proteome</keyword>
<evidence type="ECO:0000313" key="2">
    <source>
        <dbReference type="Proteomes" id="UP000735302"/>
    </source>
</evidence>
<protein>
    <submittedName>
        <fullName evidence="1">Uncharacterized protein</fullName>
    </submittedName>
</protein>
<organism evidence="1 2">
    <name type="scientific">Plakobranchus ocellatus</name>
    <dbReference type="NCBI Taxonomy" id="259542"/>
    <lineage>
        <taxon>Eukaryota</taxon>
        <taxon>Metazoa</taxon>
        <taxon>Spiralia</taxon>
        <taxon>Lophotrochozoa</taxon>
        <taxon>Mollusca</taxon>
        <taxon>Gastropoda</taxon>
        <taxon>Heterobranchia</taxon>
        <taxon>Euthyneura</taxon>
        <taxon>Panpulmonata</taxon>
        <taxon>Sacoglossa</taxon>
        <taxon>Placobranchoidea</taxon>
        <taxon>Plakobranchidae</taxon>
        <taxon>Plakobranchus</taxon>
    </lineage>
</organism>
<proteinExistence type="predicted"/>
<dbReference type="EMBL" id="BLXT01006383">
    <property type="protein sequence ID" value="GFO31249.1"/>
    <property type="molecule type" value="Genomic_DNA"/>
</dbReference>
<accession>A0AAV4CF27</accession>
<reference evidence="1 2" key="1">
    <citation type="journal article" date="2021" name="Elife">
        <title>Chloroplast acquisition without the gene transfer in kleptoplastic sea slugs, Plakobranchus ocellatus.</title>
        <authorList>
            <person name="Maeda T."/>
            <person name="Takahashi S."/>
            <person name="Yoshida T."/>
            <person name="Shimamura S."/>
            <person name="Takaki Y."/>
            <person name="Nagai Y."/>
            <person name="Toyoda A."/>
            <person name="Suzuki Y."/>
            <person name="Arimoto A."/>
            <person name="Ishii H."/>
            <person name="Satoh N."/>
            <person name="Nishiyama T."/>
            <person name="Hasebe M."/>
            <person name="Maruyama T."/>
            <person name="Minagawa J."/>
            <person name="Obokata J."/>
            <person name="Shigenobu S."/>
        </authorList>
    </citation>
    <scope>NUCLEOTIDE SEQUENCE [LARGE SCALE GENOMIC DNA]</scope>
</reference>